<organism evidence="3 4">
    <name type="scientific">Lachancea fermentati</name>
    <name type="common">Zygosaccharomyces fermentati</name>
    <dbReference type="NCBI Taxonomy" id="4955"/>
    <lineage>
        <taxon>Eukaryota</taxon>
        <taxon>Fungi</taxon>
        <taxon>Dikarya</taxon>
        <taxon>Ascomycota</taxon>
        <taxon>Saccharomycotina</taxon>
        <taxon>Saccharomycetes</taxon>
        <taxon>Saccharomycetales</taxon>
        <taxon>Saccharomycetaceae</taxon>
        <taxon>Lachancea</taxon>
    </lineage>
</organism>
<evidence type="ECO:0000256" key="1">
    <source>
        <dbReference type="SAM" id="MobiDB-lite"/>
    </source>
</evidence>
<gene>
    <name evidence="3" type="ORF">LAFE_0F14048G</name>
</gene>
<feature type="region of interest" description="Disordered" evidence="1">
    <location>
        <begin position="259"/>
        <end position="282"/>
    </location>
</feature>
<feature type="transmembrane region" description="Helical" evidence="2">
    <location>
        <begin position="84"/>
        <end position="102"/>
    </location>
</feature>
<protein>
    <submittedName>
        <fullName evidence="3">LAFE_0F14048g1_1</fullName>
    </submittedName>
</protein>
<dbReference type="AlphaFoldDB" id="A0A1G4MGC4"/>
<dbReference type="EMBL" id="LT598490">
    <property type="protein sequence ID" value="SCW02777.1"/>
    <property type="molecule type" value="Genomic_DNA"/>
</dbReference>
<dbReference type="Pfam" id="PF00674">
    <property type="entry name" value="DUP"/>
    <property type="match status" value="1"/>
</dbReference>
<evidence type="ECO:0000256" key="2">
    <source>
        <dbReference type="SAM" id="Phobius"/>
    </source>
</evidence>
<dbReference type="Proteomes" id="UP000190831">
    <property type="component" value="Chromosome F"/>
</dbReference>
<keyword evidence="2" id="KW-0472">Membrane</keyword>
<feature type="compositionally biased region" description="Basic and acidic residues" evidence="1">
    <location>
        <begin position="39"/>
        <end position="48"/>
    </location>
</feature>
<evidence type="ECO:0000313" key="4">
    <source>
        <dbReference type="Proteomes" id="UP000190831"/>
    </source>
</evidence>
<accession>A0A1G4MGC4</accession>
<feature type="region of interest" description="Disordered" evidence="1">
    <location>
        <begin position="24"/>
        <end position="59"/>
    </location>
</feature>
<keyword evidence="4" id="KW-1185">Reference proteome</keyword>
<name>A0A1G4MGC4_LACFM</name>
<evidence type="ECO:0000313" key="3">
    <source>
        <dbReference type="EMBL" id="SCW02777.1"/>
    </source>
</evidence>
<keyword evidence="2" id="KW-0812">Transmembrane</keyword>
<reference evidence="4" key="1">
    <citation type="submission" date="2016-03" db="EMBL/GenBank/DDBJ databases">
        <authorList>
            <person name="Devillers H."/>
        </authorList>
    </citation>
    <scope>NUCLEOTIDE SEQUENCE [LARGE SCALE GENOMIC DNA]</scope>
</reference>
<keyword evidence="2" id="KW-1133">Transmembrane helix</keyword>
<feature type="transmembrane region" description="Helical" evidence="2">
    <location>
        <begin position="108"/>
        <end position="127"/>
    </location>
</feature>
<dbReference type="InterPro" id="IPR001142">
    <property type="entry name" value="DUP/COS"/>
</dbReference>
<sequence>MSHESCQCSGKNIGMRGETRCTSCAKRHRSSSDSTGPRCDNRKSRSNDRNNVPRLSVDTGGSRTKEIHFEDVSYLLTETNLPRFIIGELALFGVITMFLVFLDKEFAVFSAVVGLALPVITLIGNIPTREELSTMAKLHLLKEITARRPSTNVAKWNAIANAMNIYLFENKQFRLPSYYLSGEACHEHFKKMFLTEQVDTPDSDLPHCNHRGQEQFSSPRQFFGTQEKYQWKKDSRHNYFDEKYEFKIRHQFEDVFLRRSESSQNPQRRDIPSKRDPHREIRPIIDEAVMTYQESIYEDWKQQVEEAKSKLQN</sequence>
<proteinExistence type="predicted"/>